<evidence type="ECO:0000313" key="8">
    <source>
        <dbReference type="Proteomes" id="UP000188268"/>
    </source>
</evidence>
<proteinExistence type="inferred from homology"/>
<evidence type="ECO:0000256" key="4">
    <source>
        <dbReference type="ARBA" id="ARBA00023289"/>
    </source>
</evidence>
<keyword evidence="4" id="KW-0636">Prenylation</keyword>
<dbReference type="Proteomes" id="UP000188268">
    <property type="component" value="Unassembled WGS sequence"/>
</dbReference>
<dbReference type="Gene3D" id="3.30.70.100">
    <property type="match status" value="1"/>
</dbReference>
<feature type="domain" description="HMA" evidence="6">
    <location>
        <begin position="37"/>
        <end position="101"/>
    </location>
</feature>
<organism evidence="7 8">
    <name type="scientific">Corchorus capsularis</name>
    <name type="common">Jute</name>
    <dbReference type="NCBI Taxonomy" id="210143"/>
    <lineage>
        <taxon>Eukaryota</taxon>
        <taxon>Viridiplantae</taxon>
        <taxon>Streptophyta</taxon>
        <taxon>Embryophyta</taxon>
        <taxon>Tracheophyta</taxon>
        <taxon>Spermatophyta</taxon>
        <taxon>Magnoliopsida</taxon>
        <taxon>eudicotyledons</taxon>
        <taxon>Gunneridae</taxon>
        <taxon>Pentapetalae</taxon>
        <taxon>rosids</taxon>
        <taxon>malvids</taxon>
        <taxon>Malvales</taxon>
        <taxon>Malvaceae</taxon>
        <taxon>Grewioideae</taxon>
        <taxon>Apeibeae</taxon>
        <taxon>Corchorus</taxon>
    </lineage>
</organism>
<dbReference type="PANTHER" id="PTHR46195">
    <property type="entry name" value="HEAVY METAL-ASSOCIATED ISOPRENYLATED PLANT PROTEIN 7"/>
    <property type="match status" value="1"/>
</dbReference>
<keyword evidence="8" id="KW-1185">Reference proteome</keyword>
<dbReference type="PANTHER" id="PTHR46195:SF17">
    <property type="entry name" value="HEAVY METAL-ASSOCIATED ISOPRENYLATED PLANT PROTEIN 8"/>
    <property type="match status" value="1"/>
</dbReference>
<dbReference type="OrthoDB" id="689350at2759"/>
<dbReference type="InterPro" id="IPR036163">
    <property type="entry name" value="HMA_dom_sf"/>
</dbReference>
<dbReference type="EMBL" id="AWWV01009349">
    <property type="protein sequence ID" value="OMO86987.1"/>
    <property type="molecule type" value="Genomic_DNA"/>
</dbReference>
<accession>A0A1R3IWL6</accession>
<keyword evidence="2" id="KW-0479">Metal-binding</keyword>
<dbReference type="PROSITE" id="PS50846">
    <property type="entry name" value="HMA_2"/>
    <property type="match status" value="1"/>
</dbReference>
<dbReference type="GO" id="GO:0046872">
    <property type="term" value="F:metal ion binding"/>
    <property type="evidence" value="ECO:0007669"/>
    <property type="project" value="UniProtKB-KW"/>
</dbReference>
<sequence length="150" mass="17075">MAESYYWQQYHHGNLEVKVEKSNGKEENGADKSNTKGKEIVLKVYMHCEGCTLKIFNCLKAFEGVEEVKTEWKGNRVIVKGEKADPLKVLERVKKTYSRNAELLYPKPKANEKMVPVPQKKQEDVSNSNLGMGGVGFGIWEGYMLLCIPF</sequence>
<evidence type="ECO:0000256" key="3">
    <source>
        <dbReference type="ARBA" id="ARBA00023288"/>
    </source>
</evidence>
<comment type="similarity">
    <text evidence="5">Belongs to the HIPP family.</text>
</comment>
<keyword evidence="3" id="KW-0449">Lipoprotein</keyword>
<name>A0A1R3IWL6_COCAP</name>
<keyword evidence="1" id="KW-0488">Methylation</keyword>
<dbReference type="AlphaFoldDB" id="A0A1R3IWL6"/>
<evidence type="ECO:0000259" key="6">
    <source>
        <dbReference type="PROSITE" id="PS50846"/>
    </source>
</evidence>
<reference evidence="7 8" key="1">
    <citation type="submission" date="2013-09" db="EMBL/GenBank/DDBJ databases">
        <title>Corchorus capsularis genome sequencing.</title>
        <authorList>
            <person name="Alam M."/>
            <person name="Haque M.S."/>
            <person name="Islam M.S."/>
            <person name="Emdad E.M."/>
            <person name="Islam M.M."/>
            <person name="Ahmed B."/>
            <person name="Halim A."/>
            <person name="Hossen Q.M.M."/>
            <person name="Hossain M.Z."/>
            <person name="Ahmed R."/>
            <person name="Khan M.M."/>
            <person name="Islam R."/>
            <person name="Rashid M.M."/>
            <person name="Khan S.A."/>
            <person name="Rahman M.S."/>
            <person name="Alam M."/>
        </authorList>
    </citation>
    <scope>NUCLEOTIDE SEQUENCE [LARGE SCALE GENOMIC DNA]</scope>
    <source>
        <strain evidence="8">cv. CVL-1</strain>
        <tissue evidence="7">Whole seedling</tissue>
    </source>
</reference>
<dbReference type="InterPro" id="IPR006121">
    <property type="entry name" value="HMA_dom"/>
</dbReference>
<evidence type="ECO:0000256" key="2">
    <source>
        <dbReference type="ARBA" id="ARBA00022723"/>
    </source>
</evidence>
<dbReference type="InterPro" id="IPR044577">
    <property type="entry name" value="HIPP4/7/8/17/18/19"/>
</dbReference>
<dbReference type="Pfam" id="PF00403">
    <property type="entry name" value="HMA"/>
    <property type="match status" value="1"/>
</dbReference>
<evidence type="ECO:0000256" key="5">
    <source>
        <dbReference type="ARBA" id="ARBA00024045"/>
    </source>
</evidence>
<dbReference type="SUPFAM" id="SSF55008">
    <property type="entry name" value="HMA, heavy metal-associated domain"/>
    <property type="match status" value="1"/>
</dbReference>
<dbReference type="STRING" id="210143.A0A1R3IWL6"/>
<evidence type="ECO:0000313" key="7">
    <source>
        <dbReference type="EMBL" id="OMO86987.1"/>
    </source>
</evidence>
<evidence type="ECO:0000256" key="1">
    <source>
        <dbReference type="ARBA" id="ARBA00022481"/>
    </source>
</evidence>
<protein>
    <recommendedName>
        <fullName evidence="6">HMA domain-containing protein</fullName>
    </recommendedName>
</protein>
<dbReference type="CDD" id="cd00371">
    <property type="entry name" value="HMA"/>
    <property type="match status" value="1"/>
</dbReference>
<comment type="caution">
    <text evidence="7">The sequence shown here is derived from an EMBL/GenBank/DDBJ whole genome shotgun (WGS) entry which is preliminary data.</text>
</comment>
<dbReference type="Gramene" id="OMO86987">
    <property type="protein sequence ID" value="OMO86987"/>
    <property type="gene ID" value="CCACVL1_09344"/>
</dbReference>
<gene>
    <name evidence="7" type="ORF">CCACVL1_09344</name>
</gene>